<evidence type="ECO:0000256" key="3">
    <source>
        <dbReference type="SAM" id="SignalP"/>
    </source>
</evidence>
<dbReference type="OrthoDB" id="6761907at2759"/>
<evidence type="ECO:0000256" key="2">
    <source>
        <dbReference type="ARBA" id="ARBA00022525"/>
    </source>
</evidence>
<accession>A0A8B7PBX3</accession>
<dbReference type="GeneID" id="108679394"/>
<feature type="chain" id="PRO_5034351517" evidence="3">
    <location>
        <begin position="21"/>
        <end position="111"/>
    </location>
</feature>
<dbReference type="Proteomes" id="UP000694843">
    <property type="component" value="Unplaced"/>
</dbReference>
<protein>
    <submittedName>
        <fullName evidence="6">U-scoloptoxin(16)-Ssd1a</fullName>
    </submittedName>
</protein>
<organism evidence="5 6">
    <name type="scientific">Hyalella azteca</name>
    <name type="common">Amphipod</name>
    <dbReference type="NCBI Taxonomy" id="294128"/>
    <lineage>
        <taxon>Eukaryota</taxon>
        <taxon>Metazoa</taxon>
        <taxon>Ecdysozoa</taxon>
        <taxon>Arthropoda</taxon>
        <taxon>Crustacea</taxon>
        <taxon>Multicrustacea</taxon>
        <taxon>Malacostraca</taxon>
        <taxon>Eumalacostraca</taxon>
        <taxon>Peracarida</taxon>
        <taxon>Amphipoda</taxon>
        <taxon>Senticaudata</taxon>
        <taxon>Talitrida</taxon>
        <taxon>Talitroidea</taxon>
        <taxon>Hyalellidae</taxon>
        <taxon>Hyalella</taxon>
    </lineage>
</organism>
<dbReference type="SMART" id="SM01318">
    <property type="entry name" value="SVWC"/>
    <property type="match status" value="1"/>
</dbReference>
<dbReference type="InterPro" id="IPR029277">
    <property type="entry name" value="SVWC_dom"/>
</dbReference>
<keyword evidence="5" id="KW-1185">Reference proteome</keyword>
<evidence type="ECO:0000313" key="5">
    <source>
        <dbReference type="Proteomes" id="UP000694843"/>
    </source>
</evidence>
<dbReference type="PANTHER" id="PTHR39957:SF1">
    <property type="entry name" value="AT09846P1-RELATED"/>
    <property type="match status" value="1"/>
</dbReference>
<feature type="domain" description="Single" evidence="4">
    <location>
        <begin position="37"/>
        <end position="106"/>
    </location>
</feature>
<proteinExistence type="predicted"/>
<dbReference type="PROSITE" id="PS51257">
    <property type="entry name" value="PROKAR_LIPOPROTEIN"/>
    <property type="match status" value="1"/>
</dbReference>
<dbReference type="InterPro" id="IPR053308">
    <property type="entry name" value="Vago-like"/>
</dbReference>
<dbReference type="GO" id="GO:0005576">
    <property type="term" value="C:extracellular region"/>
    <property type="evidence" value="ECO:0007669"/>
    <property type="project" value="UniProtKB-SubCell"/>
</dbReference>
<feature type="signal peptide" evidence="3">
    <location>
        <begin position="1"/>
        <end position="20"/>
    </location>
</feature>
<dbReference type="KEGG" id="hazt:108679394"/>
<dbReference type="RefSeq" id="XP_018023500.1">
    <property type="nucleotide sequence ID" value="XM_018168011.1"/>
</dbReference>
<evidence type="ECO:0000256" key="1">
    <source>
        <dbReference type="ARBA" id="ARBA00004613"/>
    </source>
</evidence>
<dbReference type="PANTHER" id="PTHR39957">
    <property type="entry name" value="AT09846P1-RELATED"/>
    <property type="match status" value="1"/>
</dbReference>
<dbReference type="AlphaFoldDB" id="A0A8B7PBX3"/>
<dbReference type="Pfam" id="PF15430">
    <property type="entry name" value="SVWC"/>
    <property type="match status" value="1"/>
</dbReference>
<name>A0A8B7PBX3_HYAAZ</name>
<sequence length="111" mass="11477">MRVTLSLAAVLLAAAACCNAAISWGPAAKNPDFPGACWFEDLKVAVKAGEKLQTPGRCEELSCSQGEDGALLISVEQCGSVGPPPGCRVERDPALGYPACCTNLVCDEPQP</sequence>
<keyword evidence="2" id="KW-0964">Secreted</keyword>
<gene>
    <name evidence="6" type="primary">LOC108679394</name>
</gene>
<evidence type="ECO:0000259" key="4">
    <source>
        <dbReference type="SMART" id="SM01318"/>
    </source>
</evidence>
<reference evidence="6" key="1">
    <citation type="submission" date="2025-08" db="UniProtKB">
        <authorList>
            <consortium name="RefSeq"/>
        </authorList>
    </citation>
    <scope>IDENTIFICATION</scope>
</reference>
<evidence type="ECO:0000313" key="6">
    <source>
        <dbReference type="RefSeq" id="XP_018023500.1"/>
    </source>
</evidence>
<comment type="subcellular location">
    <subcellularLocation>
        <location evidence="1">Secreted</location>
    </subcellularLocation>
</comment>
<keyword evidence="3" id="KW-0732">Signal</keyword>